<dbReference type="PANTHER" id="PTHR41317">
    <property type="entry name" value="PD-(D_E)XK NUCLEASE FAMILY TRANSPOSASE"/>
    <property type="match status" value="1"/>
</dbReference>
<dbReference type="Pfam" id="PF12784">
    <property type="entry name" value="PDDEXK_2"/>
    <property type="match status" value="1"/>
</dbReference>
<dbReference type="AlphaFoldDB" id="A0A1S8RWK9"/>
<dbReference type="Proteomes" id="UP000587880">
    <property type="component" value="Unassembled WGS sequence"/>
</dbReference>
<reference evidence="2 3" key="1">
    <citation type="submission" date="2016-05" db="EMBL/GenBank/DDBJ databases">
        <title>Microbial solvent formation.</title>
        <authorList>
            <person name="Poehlein A."/>
            <person name="Montoya Solano J.D."/>
            <person name="Flitsch S."/>
            <person name="Krabben P."/>
            <person name="Duerre P."/>
            <person name="Daniel R."/>
        </authorList>
    </citation>
    <scope>NUCLEOTIDE SEQUENCE [LARGE SCALE GENOMIC DNA]</scope>
    <source>
        <strain evidence="2 3">DSM 53</strain>
    </source>
</reference>
<dbReference type="EMBL" id="LZZI01000112">
    <property type="protein sequence ID" value="OOM57489.1"/>
    <property type="molecule type" value="Genomic_DNA"/>
</dbReference>
<reference evidence="1 4" key="2">
    <citation type="submission" date="2020-04" db="EMBL/GenBank/DDBJ databases">
        <authorList>
            <person name="Hitch T.C.A."/>
            <person name="Wylensek D."/>
            <person name="Clavel T."/>
        </authorList>
    </citation>
    <scope>NUCLEOTIDE SEQUENCE [LARGE SCALE GENOMIC DNA]</scope>
    <source>
        <strain evidence="1 4">WB01_NA02</strain>
    </source>
</reference>
<dbReference type="RefSeq" id="WP_077840426.1">
    <property type="nucleotide sequence ID" value="NZ_JABAGD010000014.1"/>
</dbReference>
<gene>
    <name evidence="2" type="ORF">CLBCK_41700</name>
    <name evidence="1" type="ORF">HF849_09625</name>
</gene>
<dbReference type="NCBIfam" id="TIGR01784">
    <property type="entry name" value="T_den_put_tspse"/>
    <property type="match status" value="1"/>
</dbReference>
<evidence type="ECO:0000313" key="2">
    <source>
        <dbReference type="EMBL" id="OOM57489.1"/>
    </source>
</evidence>
<sequence>MCRLNPKVDFAFKKLFGSEENKDILISFINSMLSENQQIKDVHLKNPYNIANYRKDKMSILDIKAVDEKGTWYDIEMQLSEQIFYEKRAFYYWAKVYSDQLEGGYNYDKLRKTISINILDFDYLDEEEFHNVYKVHNEKSKKELSSVFEMHFLELNKFKKDFKDVRTALDRWIVFLNRAYELEKDKIPEELAVDEAVKKAVERLDVMYLDKDEREIYENDLKRLRDYIAEMKTTEIRGIEKGIKKGENKKAFEIAKNLLDVLDNETIAVKTGLNINEIEKLRLSNK</sequence>
<comment type="caution">
    <text evidence="2">The sequence shown here is derived from an EMBL/GenBank/DDBJ whole genome shotgun (WGS) entry which is preliminary data.</text>
</comment>
<accession>A0A1S8RWK9</accession>
<dbReference type="PANTHER" id="PTHR41317:SF1">
    <property type="entry name" value="PD-(D_E)XK NUCLEASE FAMILY TRANSPOSASE"/>
    <property type="match status" value="1"/>
</dbReference>
<evidence type="ECO:0000313" key="3">
    <source>
        <dbReference type="Proteomes" id="UP000190973"/>
    </source>
</evidence>
<evidence type="ECO:0000313" key="1">
    <source>
        <dbReference type="EMBL" id="NMF05017.1"/>
    </source>
</evidence>
<organism evidence="2 3">
    <name type="scientific">Clostridium beijerinckii</name>
    <name type="common">Clostridium MP</name>
    <dbReference type="NCBI Taxonomy" id="1520"/>
    <lineage>
        <taxon>Bacteria</taxon>
        <taxon>Bacillati</taxon>
        <taxon>Bacillota</taxon>
        <taxon>Clostridia</taxon>
        <taxon>Eubacteriales</taxon>
        <taxon>Clostridiaceae</taxon>
        <taxon>Clostridium</taxon>
    </lineage>
</organism>
<proteinExistence type="predicted"/>
<dbReference type="Proteomes" id="UP000190973">
    <property type="component" value="Unassembled WGS sequence"/>
</dbReference>
<evidence type="ECO:0000313" key="4">
    <source>
        <dbReference type="Proteomes" id="UP000587880"/>
    </source>
</evidence>
<dbReference type="InterPro" id="IPR010106">
    <property type="entry name" value="RpnA"/>
</dbReference>
<dbReference type="EMBL" id="JABAGD010000014">
    <property type="protein sequence ID" value="NMF05017.1"/>
    <property type="molecule type" value="Genomic_DNA"/>
</dbReference>
<name>A0A1S8RWK9_CLOBE</name>
<protein>
    <submittedName>
        <fullName evidence="2">PD-(D/E)XK nuclease family transposase</fullName>
    </submittedName>
</protein>